<dbReference type="RefSeq" id="WP_009366906.1">
    <property type="nucleotide sequence ID" value="NZ_ALJD01000004.1"/>
</dbReference>
<accession>J3JFZ3</accession>
<dbReference type="eggNOG" id="arCOG05799">
    <property type="taxonomic scope" value="Archaea"/>
</dbReference>
<keyword evidence="1" id="KW-1133">Transmembrane helix</keyword>
<organism evidence="2 3">
    <name type="scientific">Halogranum salarium B-1</name>
    <dbReference type="NCBI Taxonomy" id="1210908"/>
    <lineage>
        <taxon>Archaea</taxon>
        <taxon>Methanobacteriati</taxon>
        <taxon>Methanobacteriota</taxon>
        <taxon>Stenosarchaea group</taxon>
        <taxon>Halobacteria</taxon>
        <taxon>Halobacteriales</taxon>
        <taxon>Haloferacaceae</taxon>
    </lineage>
</organism>
<dbReference type="EMBL" id="ALJD01000004">
    <property type="protein sequence ID" value="EJN59669.1"/>
    <property type="molecule type" value="Genomic_DNA"/>
</dbReference>
<reference evidence="2 3" key="1">
    <citation type="journal article" date="2012" name="J. Bacteriol.">
        <title>Draft Genome Sequence of the Extremely Halophilic Archaeon Halogranum salarium B-1T.</title>
        <authorList>
            <person name="Kim K.K."/>
            <person name="Lee K.C."/>
            <person name="Lee J.S."/>
        </authorList>
    </citation>
    <scope>NUCLEOTIDE SEQUENCE [LARGE SCALE GENOMIC DNA]</scope>
    <source>
        <strain evidence="2 3">B-1</strain>
    </source>
</reference>
<feature type="transmembrane region" description="Helical" evidence="1">
    <location>
        <begin position="64"/>
        <end position="84"/>
    </location>
</feature>
<feature type="transmembrane region" description="Helical" evidence="1">
    <location>
        <begin position="209"/>
        <end position="230"/>
    </location>
</feature>
<feature type="transmembrane region" description="Helical" evidence="1">
    <location>
        <begin position="21"/>
        <end position="44"/>
    </location>
</feature>
<dbReference type="OrthoDB" id="206228at2157"/>
<dbReference type="Pfam" id="PF11667">
    <property type="entry name" value="DUF3267"/>
    <property type="match status" value="1"/>
</dbReference>
<gene>
    <name evidence="2" type="ORF">HSB1_18270</name>
</gene>
<evidence type="ECO:0000313" key="3">
    <source>
        <dbReference type="Proteomes" id="UP000007813"/>
    </source>
</evidence>
<feature type="transmembrane region" description="Helical" evidence="1">
    <location>
        <begin position="123"/>
        <end position="143"/>
    </location>
</feature>
<keyword evidence="1" id="KW-0812">Transmembrane</keyword>
<sequence length="294" mass="30326">MQSSRSHAPLETFTVSRQTAIEWTGLGTAGFVAALFALTGLYALVTGNTDLSVTVDADNLGGTAVGVGVVLLLSVGTIVVHELLHGVAMKRYSGEPRYGAGVAYFVLPYAYATTDTEFTRNQFIVVALTPLVVITAVGVPLMLLLELPVLAVPLALNVGGAVGDLWMVRLLLRYPADVDVADDMTGLRVFGDADHVPVDSPRTVLRSSLVGFGVTLGLFVLAAMLAPMLLDVAGVTSLSLGPAGTPWSLLQFESGPDGFSSSFGLGGLLGLSAVVGLAYGLLAGGRGRGRGHTA</sequence>
<dbReference type="Proteomes" id="UP000007813">
    <property type="component" value="Unassembled WGS sequence"/>
</dbReference>
<dbReference type="InterPro" id="IPR021683">
    <property type="entry name" value="DUF3267"/>
</dbReference>
<feature type="transmembrane region" description="Helical" evidence="1">
    <location>
        <begin position="263"/>
        <end position="282"/>
    </location>
</feature>
<keyword evidence="1" id="KW-0472">Membrane</keyword>
<evidence type="ECO:0008006" key="4">
    <source>
        <dbReference type="Google" id="ProtNLM"/>
    </source>
</evidence>
<comment type="caution">
    <text evidence="2">The sequence shown here is derived from an EMBL/GenBank/DDBJ whole genome shotgun (WGS) entry which is preliminary data.</text>
</comment>
<evidence type="ECO:0000313" key="2">
    <source>
        <dbReference type="EMBL" id="EJN59669.1"/>
    </source>
</evidence>
<evidence type="ECO:0000256" key="1">
    <source>
        <dbReference type="SAM" id="Phobius"/>
    </source>
</evidence>
<protein>
    <recommendedName>
        <fullName evidence="4">Zincin peptidase</fullName>
    </recommendedName>
</protein>
<feature type="transmembrane region" description="Helical" evidence="1">
    <location>
        <begin position="149"/>
        <end position="168"/>
    </location>
</feature>
<name>J3JFZ3_9EURY</name>
<dbReference type="AlphaFoldDB" id="J3JFZ3"/>
<proteinExistence type="predicted"/>